<evidence type="ECO:0000313" key="3">
    <source>
        <dbReference type="Proteomes" id="UP001419268"/>
    </source>
</evidence>
<dbReference type="Pfam" id="PF04525">
    <property type="entry name" value="LOR"/>
    <property type="match status" value="1"/>
</dbReference>
<keyword evidence="3" id="KW-1185">Reference proteome</keyword>
<reference evidence="2 3" key="1">
    <citation type="submission" date="2024-01" db="EMBL/GenBank/DDBJ databases">
        <title>Genome assemblies of Stephania.</title>
        <authorList>
            <person name="Yang L."/>
        </authorList>
    </citation>
    <scope>NUCLEOTIDE SEQUENCE [LARGE SCALE GENOMIC DNA]</scope>
    <source>
        <strain evidence="2">JXDWG</strain>
        <tissue evidence="2">Leaf</tissue>
    </source>
</reference>
<evidence type="ECO:0000313" key="2">
    <source>
        <dbReference type="EMBL" id="KAK9101640.1"/>
    </source>
</evidence>
<dbReference type="InterPro" id="IPR007612">
    <property type="entry name" value="LOR"/>
</dbReference>
<dbReference type="InterPro" id="IPR038595">
    <property type="entry name" value="LOR_sf"/>
</dbReference>
<dbReference type="AlphaFoldDB" id="A0AAP0HZ09"/>
<dbReference type="Proteomes" id="UP001419268">
    <property type="component" value="Unassembled WGS sequence"/>
</dbReference>
<protein>
    <submittedName>
        <fullName evidence="2">Uncharacterized protein</fullName>
    </submittedName>
</protein>
<sequence>MAHKKVHPNHQEPPSCNISSHQYCMTTTTSSSEREVFTIWMKSLVMNSNGCTVFDSNGRIVYRVDNYDSKGRQDVHLMDLKGHTLSTIIKKKFRLFGRWEGLRFNSSTGNYVESMKRPWFQVRKHCTILKGKSQYCEVKVSTDHDQQNKYYRIERLEGKFTFRIVDQEGCLVAEVKQKQTSSGVGFGDDVLTLAVEPNVDHLLVVGLLIVCGLIKHRL</sequence>
<dbReference type="PANTHER" id="PTHR31087">
    <property type="match status" value="1"/>
</dbReference>
<comment type="similarity">
    <text evidence="1">Belongs to the LOR family.</text>
</comment>
<name>A0AAP0HZ09_9MAGN</name>
<evidence type="ECO:0000256" key="1">
    <source>
        <dbReference type="ARBA" id="ARBA00005437"/>
    </source>
</evidence>
<accession>A0AAP0HZ09</accession>
<dbReference type="SUPFAM" id="SSF54518">
    <property type="entry name" value="Tubby C-terminal domain-like"/>
    <property type="match status" value="1"/>
</dbReference>
<dbReference type="Gene3D" id="2.40.160.200">
    <property type="entry name" value="LURP1-related"/>
    <property type="match status" value="1"/>
</dbReference>
<organism evidence="2 3">
    <name type="scientific">Stephania cephalantha</name>
    <dbReference type="NCBI Taxonomy" id="152367"/>
    <lineage>
        <taxon>Eukaryota</taxon>
        <taxon>Viridiplantae</taxon>
        <taxon>Streptophyta</taxon>
        <taxon>Embryophyta</taxon>
        <taxon>Tracheophyta</taxon>
        <taxon>Spermatophyta</taxon>
        <taxon>Magnoliopsida</taxon>
        <taxon>Ranunculales</taxon>
        <taxon>Menispermaceae</taxon>
        <taxon>Menispermoideae</taxon>
        <taxon>Cissampelideae</taxon>
        <taxon>Stephania</taxon>
    </lineage>
</organism>
<dbReference type="EMBL" id="JBBNAG010000010">
    <property type="protein sequence ID" value="KAK9101640.1"/>
    <property type="molecule type" value="Genomic_DNA"/>
</dbReference>
<dbReference type="PANTHER" id="PTHR31087:SF25">
    <property type="entry name" value="TRANSLATION INITIATION FACTOR 2B FAMILY PROTEIN, PUTATIVE, EXPRESSED-RELATED"/>
    <property type="match status" value="1"/>
</dbReference>
<dbReference type="InterPro" id="IPR025659">
    <property type="entry name" value="Tubby-like_C"/>
</dbReference>
<proteinExistence type="inferred from homology"/>
<comment type="caution">
    <text evidence="2">The sequence shown here is derived from an EMBL/GenBank/DDBJ whole genome shotgun (WGS) entry which is preliminary data.</text>
</comment>
<gene>
    <name evidence="2" type="ORF">Scep_025070</name>
</gene>